<sequence>MPPIASIGESIGFENGISIPDKDPEGVLKTSGTLCFLHPMNPDRYTKVSIRYVAQVKVEGVYLAPVLSRGGIVCLDCGATMFKCFIRNNSCLWIRREKGIINGNSCNNRINKMNILTTSRTREIDNL</sequence>
<evidence type="ECO:0000313" key="1">
    <source>
        <dbReference type="EMBL" id="VDI04721.1"/>
    </source>
</evidence>
<comment type="caution">
    <text evidence="1">The sequence shown here is derived from an EMBL/GenBank/DDBJ whole genome shotgun (WGS) entry which is preliminary data.</text>
</comment>
<reference evidence="1" key="1">
    <citation type="submission" date="2018-11" db="EMBL/GenBank/DDBJ databases">
        <authorList>
            <person name="Alioto T."/>
            <person name="Alioto T."/>
        </authorList>
    </citation>
    <scope>NUCLEOTIDE SEQUENCE</scope>
</reference>
<gene>
    <name evidence="1" type="ORF">MGAL_10B081915</name>
</gene>
<dbReference type="Proteomes" id="UP000596742">
    <property type="component" value="Unassembled WGS sequence"/>
</dbReference>
<evidence type="ECO:0000313" key="2">
    <source>
        <dbReference type="Proteomes" id="UP000596742"/>
    </source>
</evidence>
<name>A0A8B6CG09_MYTGA</name>
<dbReference type="EMBL" id="UYJE01001736">
    <property type="protein sequence ID" value="VDI04721.1"/>
    <property type="molecule type" value="Genomic_DNA"/>
</dbReference>
<organism evidence="1 2">
    <name type="scientific">Mytilus galloprovincialis</name>
    <name type="common">Mediterranean mussel</name>
    <dbReference type="NCBI Taxonomy" id="29158"/>
    <lineage>
        <taxon>Eukaryota</taxon>
        <taxon>Metazoa</taxon>
        <taxon>Spiralia</taxon>
        <taxon>Lophotrochozoa</taxon>
        <taxon>Mollusca</taxon>
        <taxon>Bivalvia</taxon>
        <taxon>Autobranchia</taxon>
        <taxon>Pteriomorphia</taxon>
        <taxon>Mytilida</taxon>
        <taxon>Mytiloidea</taxon>
        <taxon>Mytilidae</taxon>
        <taxon>Mytilinae</taxon>
        <taxon>Mytilus</taxon>
    </lineage>
</organism>
<dbReference type="AlphaFoldDB" id="A0A8B6CG09"/>
<protein>
    <submittedName>
        <fullName evidence="1">Uncharacterized protein</fullName>
    </submittedName>
</protein>
<keyword evidence="2" id="KW-1185">Reference proteome</keyword>
<accession>A0A8B6CG09</accession>
<proteinExistence type="predicted"/>